<dbReference type="Proteomes" id="UP000190897">
    <property type="component" value="Unassembled WGS sequence"/>
</dbReference>
<name>A0A1T5B8U8_9BACT</name>
<protein>
    <submittedName>
        <fullName evidence="1">Uncharacterized protein</fullName>
    </submittedName>
</protein>
<accession>A0A1T5B8U8</accession>
<proteinExistence type="predicted"/>
<sequence length="41" mass="4349">MFDKEKTRKKKALLTVALNKPKGNGISAAGAGGSSLKYIKQ</sequence>
<reference evidence="2" key="1">
    <citation type="submission" date="2017-02" db="EMBL/GenBank/DDBJ databases">
        <authorList>
            <person name="Varghese N."/>
            <person name="Submissions S."/>
        </authorList>
    </citation>
    <scope>NUCLEOTIDE SEQUENCE [LARGE SCALE GENOMIC DNA]</scope>
    <source>
        <strain evidence="2">DSM 22270</strain>
    </source>
</reference>
<dbReference type="EMBL" id="FUZA01000001">
    <property type="protein sequence ID" value="SKB43678.1"/>
    <property type="molecule type" value="Genomic_DNA"/>
</dbReference>
<evidence type="ECO:0000313" key="1">
    <source>
        <dbReference type="EMBL" id="SKB43678.1"/>
    </source>
</evidence>
<dbReference type="AlphaFoldDB" id="A0A1T5B8U8"/>
<gene>
    <name evidence="1" type="ORF">SAMN05660293_00144</name>
</gene>
<evidence type="ECO:0000313" key="2">
    <source>
        <dbReference type="Proteomes" id="UP000190897"/>
    </source>
</evidence>
<keyword evidence="2" id="KW-1185">Reference proteome</keyword>
<organism evidence="1 2">
    <name type="scientific">Dyadobacter psychrophilus</name>
    <dbReference type="NCBI Taxonomy" id="651661"/>
    <lineage>
        <taxon>Bacteria</taxon>
        <taxon>Pseudomonadati</taxon>
        <taxon>Bacteroidota</taxon>
        <taxon>Cytophagia</taxon>
        <taxon>Cytophagales</taxon>
        <taxon>Spirosomataceae</taxon>
        <taxon>Dyadobacter</taxon>
    </lineage>
</organism>